<dbReference type="OMA" id="YSKSHCI"/>
<dbReference type="AlphaFoldDB" id="A0A0D3D6T1"/>
<dbReference type="GO" id="GO:0009696">
    <property type="term" value="P:salicylic acid metabolic process"/>
    <property type="evidence" value="ECO:0007669"/>
    <property type="project" value="TreeGrafter"/>
</dbReference>
<dbReference type="InterPro" id="IPR045889">
    <property type="entry name" value="MES/HNL"/>
</dbReference>
<dbReference type="Gramene" id="Bo7g054030.1">
    <property type="protein sequence ID" value="Bo7g054030.1"/>
    <property type="gene ID" value="Bo7g054030"/>
</dbReference>
<dbReference type="HOGENOM" id="CLU_580553_0_0_1"/>
<evidence type="ECO:0000313" key="3">
    <source>
        <dbReference type="Proteomes" id="UP000032141"/>
    </source>
</evidence>
<dbReference type="Pfam" id="PF00561">
    <property type="entry name" value="Abhydrolase_1"/>
    <property type="match status" value="1"/>
</dbReference>
<proteinExistence type="predicted"/>
<dbReference type="InterPro" id="IPR000073">
    <property type="entry name" value="AB_hydrolase_1"/>
</dbReference>
<organism evidence="2 3">
    <name type="scientific">Brassica oleracea var. oleracea</name>
    <dbReference type="NCBI Taxonomy" id="109376"/>
    <lineage>
        <taxon>Eukaryota</taxon>
        <taxon>Viridiplantae</taxon>
        <taxon>Streptophyta</taxon>
        <taxon>Embryophyta</taxon>
        <taxon>Tracheophyta</taxon>
        <taxon>Spermatophyta</taxon>
        <taxon>Magnoliopsida</taxon>
        <taxon>eudicotyledons</taxon>
        <taxon>Gunneridae</taxon>
        <taxon>Pentapetalae</taxon>
        <taxon>rosids</taxon>
        <taxon>malvids</taxon>
        <taxon>Brassicales</taxon>
        <taxon>Brassicaceae</taxon>
        <taxon>Brassiceae</taxon>
        <taxon>Brassica</taxon>
    </lineage>
</organism>
<reference evidence="2" key="2">
    <citation type="submission" date="2015-03" db="UniProtKB">
        <authorList>
            <consortium name="EnsemblPlants"/>
        </authorList>
    </citation>
    <scope>IDENTIFICATION</scope>
</reference>
<dbReference type="PANTHER" id="PTHR10992:SF1019">
    <property type="entry name" value="METHYLESTERASE 13, CHLOROPLASTIC-RELATED"/>
    <property type="match status" value="1"/>
</dbReference>
<dbReference type="SUPFAM" id="SSF53474">
    <property type="entry name" value="alpha/beta-Hydrolases"/>
    <property type="match status" value="1"/>
</dbReference>
<feature type="domain" description="AB hydrolase-1" evidence="1">
    <location>
        <begin position="239"/>
        <end position="324"/>
    </location>
</feature>
<dbReference type="STRING" id="109376.A0A0D3D6T1"/>
<dbReference type="InterPro" id="IPR029058">
    <property type="entry name" value="AB_hydrolase_fold"/>
</dbReference>
<dbReference type="eggNOG" id="ENOG502QRBN">
    <property type="taxonomic scope" value="Eukaryota"/>
</dbReference>
<dbReference type="Gene3D" id="3.40.50.1820">
    <property type="entry name" value="alpha/beta hydrolase"/>
    <property type="match status" value="1"/>
</dbReference>
<dbReference type="PANTHER" id="PTHR10992">
    <property type="entry name" value="METHYLESTERASE FAMILY MEMBER"/>
    <property type="match status" value="1"/>
</dbReference>
<sequence>MVILQLLLSTTVNQIGVLKSGSQIRRCFSPPTSCFDVYSKSHCIINVSLLSTTFCIESQEVYKREKKKHRGSFMQINGFPSWQLQAMVCSSLTPQLRRWFLQLLLSTTVNQIGVLKSGSQIRRCFSPPTSRFDIYSKSHCICNVSLLSTTFCIESQEVYRREKKKHRGAFMRINGFPSWQLQAMICQKYNSHIYSSIPSQTKSHAKAFFHDVKISTVSFLQQRQARTNVVTCEGTETKRFVLVHGGGVVGVWCWYKTITLLEKHGFQVDAVDLTGSGVSSIDTNNVTIFAHYSKPLFHFFESLKPTEKVILVGHDFGGACIIYMTNIQLKLKELGSEKIRIRKKPARTRPEDPNAQTYSKAVFISAAMLANGQSTLDLFNQKLGSNDLMQQAQIFLYANGKKNPPTAADFDRSLLKKFIFNQSPPKDIALASVYIRPIPFSPVGEKLHVFYIKTMEDYAVLVPLQEAMNTN</sequence>
<evidence type="ECO:0000259" key="1">
    <source>
        <dbReference type="Pfam" id="PF00561"/>
    </source>
</evidence>
<name>A0A0D3D6T1_BRAOL</name>
<dbReference type="GO" id="GO:0080030">
    <property type="term" value="F:methyl indole-3-acetate esterase activity"/>
    <property type="evidence" value="ECO:0007669"/>
    <property type="project" value="TreeGrafter"/>
</dbReference>
<dbReference type="Proteomes" id="UP000032141">
    <property type="component" value="Chromosome C7"/>
</dbReference>
<dbReference type="GO" id="GO:0009694">
    <property type="term" value="P:jasmonic acid metabolic process"/>
    <property type="evidence" value="ECO:0007669"/>
    <property type="project" value="TreeGrafter"/>
</dbReference>
<keyword evidence="3" id="KW-1185">Reference proteome</keyword>
<protein>
    <recommendedName>
        <fullName evidence="1">AB hydrolase-1 domain-containing protein</fullName>
    </recommendedName>
</protein>
<accession>A0A0D3D6T1</accession>
<evidence type="ECO:0000313" key="2">
    <source>
        <dbReference type="EnsemblPlants" id="Bo7g054030.1"/>
    </source>
</evidence>
<dbReference type="GO" id="GO:0080031">
    <property type="term" value="F:methyl salicylate esterase activity"/>
    <property type="evidence" value="ECO:0007669"/>
    <property type="project" value="TreeGrafter"/>
</dbReference>
<dbReference type="GO" id="GO:0080032">
    <property type="term" value="F:methyl jasmonate esterase activity"/>
    <property type="evidence" value="ECO:0007669"/>
    <property type="project" value="TreeGrafter"/>
</dbReference>
<reference evidence="2 3" key="1">
    <citation type="journal article" date="2014" name="Genome Biol.">
        <title>Transcriptome and methylome profiling reveals relics of genome dominance in the mesopolyploid Brassica oleracea.</title>
        <authorList>
            <person name="Parkin I.A."/>
            <person name="Koh C."/>
            <person name="Tang H."/>
            <person name="Robinson S.J."/>
            <person name="Kagale S."/>
            <person name="Clarke W.E."/>
            <person name="Town C.D."/>
            <person name="Nixon J."/>
            <person name="Krishnakumar V."/>
            <person name="Bidwell S.L."/>
            <person name="Denoeud F."/>
            <person name="Belcram H."/>
            <person name="Links M.G."/>
            <person name="Just J."/>
            <person name="Clarke C."/>
            <person name="Bender T."/>
            <person name="Huebert T."/>
            <person name="Mason A.S."/>
            <person name="Pires J.C."/>
            <person name="Barker G."/>
            <person name="Moore J."/>
            <person name="Walley P.G."/>
            <person name="Manoli S."/>
            <person name="Batley J."/>
            <person name="Edwards D."/>
            <person name="Nelson M.N."/>
            <person name="Wang X."/>
            <person name="Paterson A.H."/>
            <person name="King G."/>
            <person name="Bancroft I."/>
            <person name="Chalhoub B."/>
            <person name="Sharpe A.G."/>
        </authorList>
    </citation>
    <scope>NUCLEOTIDE SEQUENCE</scope>
    <source>
        <strain evidence="2 3">cv. TO1000</strain>
    </source>
</reference>
<dbReference type="EnsemblPlants" id="Bo7g054030.1">
    <property type="protein sequence ID" value="Bo7g054030.1"/>
    <property type="gene ID" value="Bo7g054030"/>
</dbReference>